<sequence>MGSLGGEEGLPHEGCNNERFCCQQRCDGTFGVVPIEPIQKLLHPWLFPSDIAGHATVCLTEKFIPKCHGPQQLLASFDCPQLTQ</sequence>
<keyword evidence="2" id="KW-1185">Reference proteome</keyword>
<name>A0ABR3LC19_9TELE</name>
<dbReference type="InterPro" id="IPR013783">
    <property type="entry name" value="Ig-like_fold"/>
</dbReference>
<dbReference type="EMBL" id="JAYMGO010000023">
    <property type="protein sequence ID" value="KAL1250460.1"/>
    <property type="molecule type" value="Genomic_DNA"/>
</dbReference>
<dbReference type="InterPro" id="IPR036238">
    <property type="entry name" value="Transglutaminase_C_sf"/>
</dbReference>
<organism evidence="1 2">
    <name type="scientific">Cirrhinus molitorella</name>
    <name type="common">mud carp</name>
    <dbReference type="NCBI Taxonomy" id="172907"/>
    <lineage>
        <taxon>Eukaryota</taxon>
        <taxon>Metazoa</taxon>
        <taxon>Chordata</taxon>
        <taxon>Craniata</taxon>
        <taxon>Vertebrata</taxon>
        <taxon>Euteleostomi</taxon>
        <taxon>Actinopterygii</taxon>
        <taxon>Neopterygii</taxon>
        <taxon>Teleostei</taxon>
        <taxon>Ostariophysi</taxon>
        <taxon>Cypriniformes</taxon>
        <taxon>Cyprinidae</taxon>
        <taxon>Labeoninae</taxon>
        <taxon>Labeonini</taxon>
        <taxon>Cirrhinus</taxon>
    </lineage>
</organism>
<protein>
    <submittedName>
        <fullName evidence="1">Uncharacterized protein</fullName>
    </submittedName>
</protein>
<dbReference type="Proteomes" id="UP001558613">
    <property type="component" value="Unassembled WGS sequence"/>
</dbReference>
<evidence type="ECO:0000313" key="1">
    <source>
        <dbReference type="EMBL" id="KAL1250460.1"/>
    </source>
</evidence>
<proteinExistence type="predicted"/>
<accession>A0ABR3LC19</accession>
<dbReference type="Gene3D" id="2.60.40.10">
    <property type="entry name" value="Immunoglobulins"/>
    <property type="match status" value="1"/>
</dbReference>
<comment type="caution">
    <text evidence="1">The sequence shown here is derived from an EMBL/GenBank/DDBJ whole genome shotgun (WGS) entry which is preliminary data.</text>
</comment>
<evidence type="ECO:0000313" key="2">
    <source>
        <dbReference type="Proteomes" id="UP001558613"/>
    </source>
</evidence>
<reference evidence="1 2" key="1">
    <citation type="submission" date="2023-09" db="EMBL/GenBank/DDBJ databases">
        <authorList>
            <person name="Wang M."/>
        </authorList>
    </citation>
    <scope>NUCLEOTIDE SEQUENCE [LARGE SCALE GENOMIC DNA]</scope>
    <source>
        <strain evidence="1">GT-2023</strain>
        <tissue evidence="1">Liver</tissue>
    </source>
</reference>
<dbReference type="SUPFAM" id="SSF49309">
    <property type="entry name" value="Transglutaminase, two C-terminal domains"/>
    <property type="match status" value="1"/>
</dbReference>
<gene>
    <name evidence="1" type="ORF">QQF64_021465</name>
</gene>